<evidence type="ECO:0000313" key="4">
    <source>
        <dbReference type="Proteomes" id="UP001144096"/>
    </source>
</evidence>
<gene>
    <name evidence="3" type="ORF">M8542_07675</name>
</gene>
<evidence type="ECO:0000313" key="3">
    <source>
        <dbReference type="EMBL" id="MCR6482693.1"/>
    </source>
</evidence>
<evidence type="ECO:0000259" key="2">
    <source>
        <dbReference type="Pfam" id="PF00931"/>
    </source>
</evidence>
<dbReference type="EMBL" id="JAMXQV010000003">
    <property type="protein sequence ID" value="MCR6482693.1"/>
    <property type="molecule type" value="Genomic_DNA"/>
</dbReference>
<dbReference type="Pfam" id="PF00931">
    <property type="entry name" value="NB-ARC"/>
    <property type="match status" value="1"/>
</dbReference>
<dbReference type="InterPro" id="IPR011990">
    <property type="entry name" value="TPR-like_helical_dom_sf"/>
</dbReference>
<feature type="domain" description="NB-ARC" evidence="2">
    <location>
        <begin position="123"/>
        <end position="256"/>
    </location>
</feature>
<accession>A0A9X2SI94</accession>
<sequence length="732" mass="78616">MGGGRGSDGDQRWGERLAAAFRRTSDHPAGDGVGQRDDPAGGPGHHPTRLTQDATASESGVVQQAGRDLNNTYVLPSRQPVELPYQAGLMPPAAPAFQTRAATKLVVAAVAAGDAVVLTTKVLSGLGGVGKTQLAVNYAETLWAERRVDLLVWVTAGSREAIVSTYAKVAEAVTGRAVDDPEEGARRLLEWLRATSASWLVVLDDLQDPRHLDDLWPPRNGQVLVTTRRRDAALRGRHRRIIDVDVFTPEEAHAYLAATFAGHLLDGADELAAELGFLPLALAQASAYALDRVLSCREYLARFTDRQRSLGSHQETVATTWSISIELADSLDPVGLARPLLEIAALLDPNGIPLSVFTTDTVAEMLDATPEQARDGLSCLHRLSLITFDPASNVRSVRVHALVQRAVQDQILDAAMPALARGAADALLEAWPEIERDVTVGQVLRTNVDTLASLARKHLLSFEVHPALFHAGISLARSGLVSRAATYFRGLHEAAEETLGPDHADTMTCQQLFANWRGEAGDVAGAIAALEHLLANRIRVLGADHPHVLATRTSLARYHGHAGDPAGAVAAYEEVTLDSVRLLGPDHINTLTCRHGIAYWRGRAGDHAGAVADLEQLLADLLRVLGPDDRHTLTARANLARYRGHAGDSAGAVAAHEKIVADRIRLLGPDNPETLMARANLASWRGRAGDPAGAAAALQDLLADRRRVLGLDHPNIAITEANLEYWRTRANE</sequence>
<dbReference type="Pfam" id="PF13374">
    <property type="entry name" value="TPR_10"/>
    <property type="match status" value="5"/>
</dbReference>
<comment type="caution">
    <text evidence="3">The sequence shown here is derived from an EMBL/GenBank/DDBJ whole genome shotgun (WGS) entry which is preliminary data.</text>
</comment>
<organism evidence="3 4">
    <name type="scientific">Amycolatopsis iheyensis</name>
    <dbReference type="NCBI Taxonomy" id="2945988"/>
    <lineage>
        <taxon>Bacteria</taxon>
        <taxon>Bacillati</taxon>
        <taxon>Actinomycetota</taxon>
        <taxon>Actinomycetes</taxon>
        <taxon>Pseudonocardiales</taxon>
        <taxon>Pseudonocardiaceae</taxon>
        <taxon>Amycolatopsis</taxon>
    </lineage>
</organism>
<dbReference type="PANTHER" id="PTHR46082">
    <property type="entry name" value="ATP/GTP-BINDING PROTEIN-RELATED"/>
    <property type="match status" value="1"/>
</dbReference>
<dbReference type="Gene3D" id="1.25.40.10">
    <property type="entry name" value="Tetratricopeptide repeat domain"/>
    <property type="match status" value="1"/>
</dbReference>
<dbReference type="InterPro" id="IPR027417">
    <property type="entry name" value="P-loop_NTPase"/>
</dbReference>
<proteinExistence type="predicted"/>
<reference evidence="3" key="1">
    <citation type="submission" date="2022-06" db="EMBL/GenBank/DDBJ databases">
        <title>Amycolatopsis iheyaensis sp. nov., a new species of the genus Amycolatopsis isolated from soil in Iheya island, Japan.</title>
        <authorList>
            <person name="Ngamcharungchit C."/>
            <person name="Kanto H."/>
            <person name="Take A."/>
            <person name="Intra B."/>
            <person name="Matsumoto A."/>
            <person name="Panbangred W."/>
            <person name="Inahashi Y."/>
        </authorList>
    </citation>
    <scope>NUCLEOTIDE SEQUENCE</scope>
    <source>
        <strain evidence="3">OK19-0408</strain>
    </source>
</reference>
<evidence type="ECO:0000256" key="1">
    <source>
        <dbReference type="SAM" id="MobiDB-lite"/>
    </source>
</evidence>
<dbReference type="GO" id="GO:0043531">
    <property type="term" value="F:ADP binding"/>
    <property type="evidence" value="ECO:0007669"/>
    <property type="project" value="InterPro"/>
</dbReference>
<keyword evidence="4" id="KW-1185">Reference proteome</keyword>
<dbReference type="Gene3D" id="3.40.50.300">
    <property type="entry name" value="P-loop containing nucleotide triphosphate hydrolases"/>
    <property type="match status" value="1"/>
</dbReference>
<feature type="compositionally biased region" description="Polar residues" evidence="1">
    <location>
        <begin position="49"/>
        <end position="62"/>
    </location>
</feature>
<dbReference type="AlphaFoldDB" id="A0A9X2SI94"/>
<dbReference type="PANTHER" id="PTHR46082:SF6">
    <property type="entry name" value="AAA+ ATPASE DOMAIN-CONTAINING PROTEIN-RELATED"/>
    <property type="match status" value="1"/>
</dbReference>
<name>A0A9X2SI94_9PSEU</name>
<feature type="region of interest" description="Disordered" evidence="1">
    <location>
        <begin position="1"/>
        <end position="63"/>
    </location>
</feature>
<dbReference type="RefSeq" id="WP_257919717.1">
    <property type="nucleotide sequence ID" value="NZ_JAMXQV010000003.1"/>
</dbReference>
<dbReference type="InterPro" id="IPR053137">
    <property type="entry name" value="NLR-like"/>
</dbReference>
<dbReference type="Proteomes" id="UP001144096">
    <property type="component" value="Unassembled WGS sequence"/>
</dbReference>
<dbReference type="SUPFAM" id="SSF48452">
    <property type="entry name" value="TPR-like"/>
    <property type="match status" value="2"/>
</dbReference>
<dbReference type="SUPFAM" id="SSF52540">
    <property type="entry name" value="P-loop containing nucleoside triphosphate hydrolases"/>
    <property type="match status" value="1"/>
</dbReference>
<feature type="compositionally biased region" description="Basic and acidic residues" evidence="1">
    <location>
        <begin position="23"/>
        <end position="39"/>
    </location>
</feature>
<dbReference type="InterPro" id="IPR002182">
    <property type="entry name" value="NB-ARC"/>
</dbReference>
<protein>
    <submittedName>
        <fullName evidence="3">Tetratricopeptide repeat protein</fullName>
    </submittedName>
</protein>